<proteinExistence type="predicted"/>
<evidence type="ECO:0000313" key="1">
    <source>
        <dbReference type="EMBL" id="JAP20368.1"/>
    </source>
</evidence>
<reference evidence="1" key="1">
    <citation type="submission" date="2015-12" db="EMBL/GenBank/DDBJ databases">
        <title>Gene expression during late stages of embryo sac development: a critical building block for successful pollen-pistil interactions.</title>
        <authorList>
            <person name="Liu Y."/>
            <person name="Joly V."/>
            <person name="Sabar M."/>
            <person name="Matton D.P."/>
        </authorList>
    </citation>
    <scope>NUCLEOTIDE SEQUENCE</scope>
</reference>
<feature type="non-terminal residue" evidence="1">
    <location>
        <position position="70"/>
    </location>
</feature>
<organism evidence="1">
    <name type="scientific">Solanum chacoense</name>
    <name type="common">Chaco potato</name>
    <dbReference type="NCBI Taxonomy" id="4108"/>
    <lineage>
        <taxon>Eukaryota</taxon>
        <taxon>Viridiplantae</taxon>
        <taxon>Streptophyta</taxon>
        <taxon>Embryophyta</taxon>
        <taxon>Tracheophyta</taxon>
        <taxon>Spermatophyta</taxon>
        <taxon>Magnoliopsida</taxon>
        <taxon>eudicotyledons</taxon>
        <taxon>Gunneridae</taxon>
        <taxon>Pentapetalae</taxon>
        <taxon>asterids</taxon>
        <taxon>lamiids</taxon>
        <taxon>Solanales</taxon>
        <taxon>Solanaceae</taxon>
        <taxon>Solanoideae</taxon>
        <taxon>Solaneae</taxon>
        <taxon>Solanum</taxon>
    </lineage>
</organism>
<dbReference type="AlphaFoldDB" id="A0A0V0HKC2"/>
<dbReference type="EMBL" id="GEDG01018933">
    <property type="protein sequence ID" value="JAP20368.1"/>
    <property type="molecule type" value="Transcribed_RNA"/>
</dbReference>
<sequence>MTRLDLQSVGIPTSRRSKSSTLILGVFRINFVLTHLQHHISPFHHKHAFQHSNFQCNSVIYRACTYQLIT</sequence>
<protein>
    <submittedName>
        <fullName evidence="1">Putative ovule protein</fullName>
    </submittedName>
</protein>
<accession>A0A0V0HKC2</accession>
<name>A0A0V0HKC2_SOLCH</name>